<evidence type="ECO:0000256" key="5">
    <source>
        <dbReference type="ARBA" id="ARBA00022679"/>
    </source>
</evidence>
<dbReference type="PANTHER" id="PTHR48006:SF81">
    <property type="entry name" value="PROTEIN KINASE DOMAIN-CONTAINING PROTEIN"/>
    <property type="match status" value="1"/>
</dbReference>
<dbReference type="PROSITE" id="PS00108">
    <property type="entry name" value="PROTEIN_KINASE_ST"/>
    <property type="match status" value="1"/>
</dbReference>
<comment type="catalytic activity">
    <reaction evidence="17">
        <text>L-seryl-[protein] + ATP = O-phospho-L-seryl-[protein] + ADP + H(+)</text>
        <dbReference type="Rhea" id="RHEA:17989"/>
        <dbReference type="Rhea" id="RHEA-COMP:9863"/>
        <dbReference type="Rhea" id="RHEA-COMP:11604"/>
        <dbReference type="ChEBI" id="CHEBI:15378"/>
        <dbReference type="ChEBI" id="CHEBI:29999"/>
        <dbReference type="ChEBI" id="CHEBI:30616"/>
        <dbReference type="ChEBI" id="CHEBI:83421"/>
        <dbReference type="ChEBI" id="CHEBI:456216"/>
        <dbReference type="EC" id="2.7.11.1"/>
    </reaction>
</comment>
<keyword evidence="7 21" id="KW-0732">Signal</keyword>
<sequence>MFLVRLLLASNVIMVCFATFASGASKLPVDEVEALRDIFNTLGKKDWRKFSDPCTPSTAGTAVMDAVNCSNCVINGSESYRVVGIFLKRQNLTGTLPQDLVKLPCLQVLDLAGNYLNGSIPSAWGSMRQLVTISLYVNRVTGSIPRDLANIRTLRSLTVAFNKLYGNLPPELGTMSSLETLSLSSNNFTGELPPSFANLTSLQDFEISDNQFSGQIPDYIQNWKNLTRLFIQASGLRGPIPPLDLLKSLSELRISDLNESDSEVTFPLKNINISQWKTLILRNCNLTGQLPDQIVDPRKTDFKTLDLSFNRLSGRIPPSFKELQTVDHLYLTRNLLTGPIPAWILNSTKNIDLSFNSFTIEKSNLSSSRTCQNREYPGINLFKSSSMGNETGKYTVRLHFAEIVFTDDETYSSLGRRIFDIYIQEKQVRKDFDIVKEAGGVRKPYIESFNAVVVNNSTLQIRFYWAGKGTTDIPSKGDYGPLISAISVEFDNEPSSISIGAMVGIIVAGAFVIILFVVAILLWKGYLGQRSSATDHDLRGLDLKTGTFTLRQIKTATNNFDAANKIGEGGFGSVYKGLLSDGTMVAVKQLSSKSKQGNRNQLLLVYEYMENNSLARALFGPEEYQLQLDWPTRHRICVGIARGLAYLHEESRLKIVHRDIKATNVLLDKNLNPKISDFGMAKLDEEDNTHISTRIAGTYGYMAPEYALHGYLTDKADVYSFGIVALEIVSGKSNTSHRPRGESLHLLDWALVLKEKGNLLDLADPRLGSNYRKEDVMRMINVALLCANVSAAVRPTMSSVVSMLEGSAVIPELGPNLSIVDDEMKVKALWDHFQDKKESSMGNSQTQSVLTDDQFTGTTSSTSAVDLYPINMDSSYWEKRV</sequence>
<evidence type="ECO:0000256" key="9">
    <source>
        <dbReference type="ARBA" id="ARBA00022741"/>
    </source>
</evidence>
<dbReference type="FunFam" id="1.10.510.10:FF:000044">
    <property type="entry name" value="Putative LRR receptor-like serine/threonine-protein kinase"/>
    <property type="match status" value="1"/>
</dbReference>
<dbReference type="EMBL" id="CM031820">
    <property type="protein sequence ID" value="KAG6634346.1"/>
    <property type="molecule type" value="Genomic_DNA"/>
</dbReference>
<protein>
    <recommendedName>
        <fullName evidence="2">non-specific serine/threonine protein kinase</fullName>
        <ecNumber evidence="2">2.7.11.1</ecNumber>
    </recommendedName>
</protein>
<feature type="region of interest" description="Disordered" evidence="19">
    <location>
        <begin position="837"/>
        <end position="858"/>
    </location>
</feature>
<dbReference type="Pfam" id="PF00069">
    <property type="entry name" value="Pkinase"/>
    <property type="match status" value="1"/>
</dbReference>
<name>A0A8T1NQI8_CARIL</name>
<evidence type="ECO:0000256" key="17">
    <source>
        <dbReference type="ARBA" id="ARBA00048679"/>
    </source>
</evidence>
<feature type="transmembrane region" description="Helical" evidence="20">
    <location>
        <begin position="499"/>
        <end position="523"/>
    </location>
</feature>
<evidence type="ECO:0000313" key="24">
    <source>
        <dbReference type="Proteomes" id="UP000811609"/>
    </source>
</evidence>
<dbReference type="SMART" id="SM00220">
    <property type="entry name" value="S_TKc"/>
    <property type="match status" value="1"/>
</dbReference>
<feature type="domain" description="Protein kinase" evidence="22">
    <location>
        <begin position="516"/>
        <end position="810"/>
    </location>
</feature>
<evidence type="ECO:0000256" key="2">
    <source>
        <dbReference type="ARBA" id="ARBA00012513"/>
    </source>
</evidence>
<evidence type="ECO:0000256" key="6">
    <source>
        <dbReference type="ARBA" id="ARBA00022692"/>
    </source>
</evidence>
<keyword evidence="5" id="KW-0808">Transferase</keyword>
<evidence type="ECO:0000313" key="23">
    <source>
        <dbReference type="EMBL" id="KAG6634346.1"/>
    </source>
</evidence>
<dbReference type="Pfam" id="PF00560">
    <property type="entry name" value="LRR_1"/>
    <property type="match status" value="2"/>
</dbReference>
<reference evidence="23" key="1">
    <citation type="submission" date="2020-12" db="EMBL/GenBank/DDBJ databases">
        <title>WGS assembly of Carya illinoinensis cv. Pawnee.</title>
        <authorList>
            <person name="Platts A."/>
            <person name="Shu S."/>
            <person name="Wright S."/>
            <person name="Barry K."/>
            <person name="Edger P."/>
            <person name="Pires J.C."/>
            <person name="Schmutz J."/>
        </authorList>
    </citation>
    <scope>NUCLEOTIDE SEQUENCE</scope>
    <source>
        <tissue evidence="23">Leaf</tissue>
    </source>
</reference>
<dbReference type="EC" id="2.7.11.1" evidence="2"/>
<evidence type="ECO:0000256" key="19">
    <source>
        <dbReference type="SAM" id="MobiDB-lite"/>
    </source>
</evidence>
<dbReference type="InterPro" id="IPR017441">
    <property type="entry name" value="Protein_kinase_ATP_BS"/>
</dbReference>
<evidence type="ECO:0000256" key="8">
    <source>
        <dbReference type="ARBA" id="ARBA00022737"/>
    </source>
</evidence>
<dbReference type="PROSITE" id="PS00107">
    <property type="entry name" value="PROTEIN_KINASE_ATP"/>
    <property type="match status" value="1"/>
</dbReference>
<dbReference type="Pfam" id="PF11721">
    <property type="entry name" value="Malectin"/>
    <property type="match status" value="1"/>
</dbReference>
<keyword evidence="8" id="KW-0677">Repeat</keyword>
<comment type="caution">
    <text evidence="23">The sequence shown here is derived from an EMBL/GenBank/DDBJ whole genome shotgun (WGS) entry which is preliminary data.</text>
</comment>
<evidence type="ECO:0000256" key="4">
    <source>
        <dbReference type="ARBA" id="ARBA00022553"/>
    </source>
</evidence>
<keyword evidence="4" id="KW-0597">Phosphoprotein</keyword>
<feature type="chain" id="PRO_5035755462" description="non-specific serine/threonine protein kinase" evidence="21">
    <location>
        <begin position="19"/>
        <end position="881"/>
    </location>
</feature>
<evidence type="ECO:0000256" key="15">
    <source>
        <dbReference type="ARBA" id="ARBA00023180"/>
    </source>
</evidence>
<dbReference type="InterPro" id="IPR000719">
    <property type="entry name" value="Prot_kinase_dom"/>
</dbReference>
<evidence type="ECO:0000256" key="13">
    <source>
        <dbReference type="ARBA" id="ARBA00023136"/>
    </source>
</evidence>
<evidence type="ECO:0000256" key="18">
    <source>
        <dbReference type="PROSITE-ProRule" id="PRU10141"/>
    </source>
</evidence>
<dbReference type="GO" id="GO:0004674">
    <property type="term" value="F:protein serine/threonine kinase activity"/>
    <property type="evidence" value="ECO:0007669"/>
    <property type="project" value="UniProtKB-KW"/>
</dbReference>
<proteinExistence type="predicted"/>
<evidence type="ECO:0000256" key="20">
    <source>
        <dbReference type="SAM" id="Phobius"/>
    </source>
</evidence>
<keyword evidence="6 20" id="KW-0812">Transmembrane</keyword>
<evidence type="ECO:0000256" key="12">
    <source>
        <dbReference type="ARBA" id="ARBA00022989"/>
    </source>
</evidence>
<organism evidence="23 24">
    <name type="scientific">Carya illinoinensis</name>
    <name type="common">Pecan</name>
    <dbReference type="NCBI Taxonomy" id="32201"/>
    <lineage>
        <taxon>Eukaryota</taxon>
        <taxon>Viridiplantae</taxon>
        <taxon>Streptophyta</taxon>
        <taxon>Embryophyta</taxon>
        <taxon>Tracheophyta</taxon>
        <taxon>Spermatophyta</taxon>
        <taxon>Magnoliopsida</taxon>
        <taxon>eudicotyledons</taxon>
        <taxon>Gunneridae</taxon>
        <taxon>Pentapetalae</taxon>
        <taxon>rosids</taxon>
        <taxon>fabids</taxon>
        <taxon>Fagales</taxon>
        <taxon>Juglandaceae</taxon>
        <taxon>Carya</taxon>
    </lineage>
</organism>
<keyword evidence="13 20" id="KW-0472">Membrane</keyword>
<keyword evidence="24" id="KW-1185">Reference proteome</keyword>
<comment type="catalytic activity">
    <reaction evidence="16">
        <text>L-threonyl-[protein] + ATP = O-phospho-L-threonyl-[protein] + ADP + H(+)</text>
        <dbReference type="Rhea" id="RHEA:46608"/>
        <dbReference type="Rhea" id="RHEA-COMP:11060"/>
        <dbReference type="Rhea" id="RHEA-COMP:11605"/>
        <dbReference type="ChEBI" id="CHEBI:15378"/>
        <dbReference type="ChEBI" id="CHEBI:30013"/>
        <dbReference type="ChEBI" id="CHEBI:30616"/>
        <dbReference type="ChEBI" id="CHEBI:61977"/>
        <dbReference type="ChEBI" id="CHEBI:456216"/>
        <dbReference type="EC" id="2.7.11.1"/>
    </reaction>
</comment>
<keyword evidence="10" id="KW-0418">Kinase</keyword>
<evidence type="ECO:0000256" key="11">
    <source>
        <dbReference type="ARBA" id="ARBA00022840"/>
    </source>
</evidence>
<dbReference type="InterPro" id="IPR001611">
    <property type="entry name" value="Leu-rich_rpt"/>
</dbReference>
<evidence type="ECO:0000256" key="3">
    <source>
        <dbReference type="ARBA" id="ARBA00022527"/>
    </source>
</evidence>
<dbReference type="GO" id="GO:0016020">
    <property type="term" value="C:membrane"/>
    <property type="evidence" value="ECO:0007669"/>
    <property type="project" value="UniProtKB-SubCell"/>
</dbReference>
<dbReference type="InterPro" id="IPR008271">
    <property type="entry name" value="Ser/Thr_kinase_AS"/>
</dbReference>
<dbReference type="GO" id="GO:0005524">
    <property type="term" value="F:ATP binding"/>
    <property type="evidence" value="ECO:0007669"/>
    <property type="project" value="UniProtKB-UniRule"/>
</dbReference>
<evidence type="ECO:0000256" key="7">
    <source>
        <dbReference type="ARBA" id="ARBA00022729"/>
    </source>
</evidence>
<dbReference type="FunFam" id="3.80.10.10:FF:000221">
    <property type="entry name" value="Leucine-rich repeat receptor-like protein kinase PXL1"/>
    <property type="match status" value="1"/>
</dbReference>
<dbReference type="PANTHER" id="PTHR48006">
    <property type="entry name" value="LEUCINE-RICH REPEAT-CONTAINING PROTEIN DDB_G0281931-RELATED"/>
    <property type="match status" value="1"/>
</dbReference>
<evidence type="ECO:0000256" key="10">
    <source>
        <dbReference type="ARBA" id="ARBA00022777"/>
    </source>
</evidence>
<gene>
    <name evidence="23" type="ORF">CIPAW_12G112100</name>
</gene>
<accession>A0A8T1NQI8</accession>
<evidence type="ECO:0000256" key="14">
    <source>
        <dbReference type="ARBA" id="ARBA00023170"/>
    </source>
</evidence>
<keyword evidence="9 18" id="KW-0547">Nucleotide-binding</keyword>
<feature type="signal peptide" evidence="21">
    <location>
        <begin position="1"/>
        <end position="18"/>
    </location>
</feature>
<dbReference type="PROSITE" id="PS50011">
    <property type="entry name" value="PROTEIN_KINASE_DOM"/>
    <property type="match status" value="1"/>
</dbReference>
<keyword evidence="11 18" id="KW-0067">ATP-binding</keyword>
<dbReference type="InterPro" id="IPR021720">
    <property type="entry name" value="Malectin_dom"/>
</dbReference>
<keyword evidence="15" id="KW-0325">Glycoprotein</keyword>
<feature type="compositionally biased region" description="Polar residues" evidence="19">
    <location>
        <begin position="840"/>
        <end position="858"/>
    </location>
</feature>
<keyword evidence="12 20" id="KW-1133">Transmembrane helix</keyword>
<dbReference type="Proteomes" id="UP000811609">
    <property type="component" value="Chromosome 12"/>
</dbReference>
<dbReference type="AlphaFoldDB" id="A0A8T1NQI8"/>
<evidence type="ECO:0000256" key="16">
    <source>
        <dbReference type="ARBA" id="ARBA00047899"/>
    </source>
</evidence>
<evidence type="ECO:0000259" key="22">
    <source>
        <dbReference type="PROSITE" id="PS50011"/>
    </source>
</evidence>
<keyword evidence="3" id="KW-0723">Serine/threonine-protein kinase</keyword>
<comment type="subcellular location">
    <subcellularLocation>
        <location evidence="1">Membrane</location>
        <topology evidence="1">Single-pass type I membrane protein</topology>
    </subcellularLocation>
</comment>
<dbReference type="InterPro" id="IPR051824">
    <property type="entry name" value="LRR_Rcpt-Like_S/T_Kinase"/>
</dbReference>
<keyword evidence="14" id="KW-0675">Receptor</keyword>
<evidence type="ECO:0000256" key="21">
    <source>
        <dbReference type="SAM" id="SignalP"/>
    </source>
</evidence>
<evidence type="ECO:0000256" key="1">
    <source>
        <dbReference type="ARBA" id="ARBA00004479"/>
    </source>
</evidence>
<feature type="binding site" evidence="18">
    <location>
        <position position="588"/>
    </location>
    <ligand>
        <name>ATP</name>
        <dbReference type="ChEBI" id="CHEBI:30616"/>
    </ligand>
</feature>
<dbReference type="Pfam" id="PF13855">
    <property type="entry name" value="LRR_8"/>
    <property type="match status" value="1"/>
</dbReference>